<dbReference type="InterPro" id="IPR027417">
    <property type="entry name" value="P-loop_NTPase"/>
</dbReference>
<dbReference type="Gene3D" id="3.40.50.300">
    <property type="entry name" value="P-loop containing nucleotide triphosphate hydrolases"/>
    <property type="match status" value="2"/>
</dbReference>
<dbReference type="InterPro" id="IPR038729">
    <property type="entry name" value="Rad50/SbcC_AAA"/>
</dbReference>
<dbReference type="EMBL" id="JAMZOO010000001">
    <property type="protein sequence ID" value="MEB6856661.1"/>
    <property type="molecule type" value="Genomic_DNA"/>
</dbReference>
<organism evidence="2 3">
    <name type="scientific">Proteus cibi</name>
    <dbReference type="NCBI Taxonomy" id="2050966"/>
    <lineage>
        <taxon>Bacteria</taxon>
        <taxon>Pseudomonadati</taxon>
        <taxon>Pseudomonadota</taxon>
        <taxon>Gammaproteobacteria</taxon>
        <taxon>Enterobacterales</taxon>
        <taxon>Morganellaceae</taxon>
        <taxon>Proteus</taxon>
    </lineage>
</organism>
<dbReference type="InterPro" id="IPR003593">
    <property type="entry name" value="AAA+_ATPase"/>
</dbReference>
<dbReference type="SUPFAM" id="SSF52540">
    <property type="entry name" value="P-loop containing nucleoside triphosphate hydrolases"/>
    <property type="match status" value="1"/>
</dbReference>
<protein>
    <submittedName>
        <fullName evidence="2">AAA family ATPase</fullName>
    </submittedName>
</protein>
<dbReference type="RefSeq" id="WP_325931566.1">
    <property type="nucleotide sequence ID" value="NZ_JAMZOO010000001.1"/>
</dbReference>
<dbReference type="SMART" id="SM00382">
    <property type="entry name" value="AAA"/>
    <property type="match status" value="1"/>
</dbReference>
<accession>A0ABU6EDU3</accession>
<dbReference type="PANTHER" id="PTHR43581:SF4">
    <property type="entry name" value="ATP_GTP PHOSPHATASE"/>
    <property type="match status" value="1"/>
</dbReference>
<dbReference type="InterPro" id="IPR051396">
    <property type="entry name" value="Bact_Antivir_Def_Nuclease"/>
</dbReference>
<feature type="domain" description="AAA+ ATPase" evidence="1">
    <location>
        <begin position="29"/>
        <end position="315"/>
    </location>
</feature>
<reference evidence="2 3" key="1">
    <citation type="submission" date="2022-05" db="EMBL/GenBank/DDBJ databases">
        <title>Whole genome sequences of Escherichia coli of fish isolates collected from Assam, India.</title>
        <authorList>
            <person name="Sudha S."/>
            <person name="Muneeb K.H."/>
            <person name="Rakshit O."/>
            <person name="Mendem S.K."/>
            <person name="Raisen C."/>
            <person name="Holmes M.A."/>
            <person name="Shome B.R."/>
            <person name="Sivaraman G.K."/>
        </authorList>
    </citation>
    <scope>NUCLEOTIDE SEQUENCE [LARGE SCALE GENOMIC DNA]</scope>
    <source>
        <strain evidence="2 3">278</strain>
    </source>
</reference>
<dbReference type="Pfam" id="PF13304">
    <property type="entry name" value="AAA_21"/>
    <property type="match status" value="1"/>
</dbReference>
<dbReference type="PANTHER" id="PTHR43581">
    <property type="entry name" value="ATP/GTP PHOSPHATASE"/>
    <property type="match status" value="1"/>
</dbReference>
<comment type="caution">
    <text evidence="2">The sequence shown here is derived from an EMBL/GenBank/DDBJ whole genome shotgun (WGS) entry which is preliminary data.</text>
</comment>
<keyword evidence="3" id="KW-1185">Reference proteome</keyword>
<proteinExistence type="predicted"/>
<evidence type="ECO:0000313" key="3">
    <source>
        <dbReference type="Proteomes" id="UP001332939"/>
    </source>
</evidence>
<evidence type="ECO:0000313" key="2">
    <source>
        <dbReference type="EMBL" id="MEB6856661.1"/>
    </source>
</evidence>
<dbReference type="CDD" id="cd00267">
    <property type="entry name" value="ABC_ATPase"/>
    <property type="match status" value="1"/>
</dbReference>
<dbReference type="Pfam" id="PF13476">
    <property type="entry name" value="AAA_23"/>
    <property type="match status" value="1"/>
</dbReference>
<dbReference type="Proteomes" id="UP001332939">
    <property type="component" value="Unassembled WGS sequence"/>
</dbReference>
<evidence type="ECO:0000259" key="1">
    <source>
        <dbReference type="SMART" id="SM00382"/>
    </source>
</evidence>
<gene>
    <name evidence="2" type="ORF">NA736_06400</name>
</gene>
<name>A0ABU6EDU3_9GAMM</name>
<dbReference type="InterPro" id="IPR003959">
    <property type="entry name" value="ATPase_AAA_core"/>
</dbReference>
<sequence>MKKNNNPTRINSIEVLKFRGLENVTINFGKRITAICGKNGTSKSTILGILAQVFSFREDVSVEPSIKLTDYKTLTGKGFKSDFSDHFRFSEKYDVGGNMHVKLSVYDAYTGITPPDLELKIYDYSDRSKARPVVRKNTTIEGKNESRNLTHPVIFLSLRRLLPITLRPEYKAVTNSFLEEYNSDIRSMYQYLTGKDGSNFLTGTEGTINSMVMHSDCYDHESVSVGEDNIGQIVQALFSFRRLKTQYADYHGGLLLIDEADAGLFPAAQKRLIEILEKECKKYNLQVVFTTHSPTLIEAVHKLHRNDREGNYKVVYLTDTYGKLEAKDDYTWLDINSDLHIETIDINDKLSLPPINVYFEDKQAFQLYSSLVRSRKISKITQPLKEISMSCSKYIDLIYCKVPEFTSKSIIVLDGDVMEQDGDKMKKILKNKNLVFLPTNLAPDQLLFEFLYNLPAEHDFWRKNPIKFTKPVFRKIGNEIISRLGISGENIQLIEYIKQDKDNKEDVNKLRLLFKNFSTSNEIETLISGKIRFNPYAVWAKENKNKTDIFVEKMTEALKSVLLNGHHIDNVIIDSYFIEK</sequence>